<dbReference type="InterPro" id="IPR046031">
    <property type="entry name" value="DUF5989"/>
</dbReference>
<dbReference type="AlphaFoldDB" id="A0A932CPA5"/>
<organism evidence="2 3">
    <name type="scientific">Tectimicrobiota bacterium</name>
    <dbReference type="NCBI Taxonomy" id="2528274"/>
    <lineage>
        <taxon>Bacteria</taxon>
        <taxon>Pseudomonadati</taxon>
        <taxon>Nitrospinota/Tectimicrobiota group</taxon>
        <taxon>Candidatus Tectimicrobiota</taxon>
    </lineage>
</organism>
<dbReference type="Pfam" id="PF19451">
    <property type="entry name" value="DUF5989"/>
    <property type="match status" value="1"/>
</dbReference>
<comment type="caution">
    <text evidence="2">The sequence shown here is derived from an EMBL/GenBank/DDBJ whole genome shotgun (WGS) entry which is preliminary data.</text>
</comment>
<dbReference type="Proteomes" id="UP000769766">
    <property type="component" value="Unassembled WGS sequence"/>
</dbReference>
<accession>A0A932CPA5</accession>
<sequence>MTEQKETIMGLALKHFLYLLKDLVAYSWVNEVWWPLPLVLIIMAIGFLALTTQVATPYIYTLF</sequence>
<keyword evidence="1" id="KW-0812">Transmembrane</keyword>
<gene>
    <name evidence="2" type="ORF">HYY20_08410</name>
</gene>
<keyword evidence="1" id="KW-1133">Transmembrane helix</keyword>
<feature type="transmembrane region" description="Helical" evidence="1">
    <location>
        <begin position="35"/>
        <end position="60"/>
    </location>
</feature>
<dbReference type="EMBL" id="JACPRF010000253">
    <property type="protein sequence ID" value="MBI2876889.1"/>
    <property type="molecule type" value="Genomic_DNA"/>
</dbReference>
<evidence type="ECO:0000256" key="1">
    <source>
        <dbReference type="SAM" id="Phobius"/>
    </source>
</evidence>
<evidence type="ECO:0000313" key="2">
    <source>
        <dbReference type="EMBL" id="MBI2876889.1"/>
    </source>
</evidence>
<proteinExistence type="predicted"/>
<keyword evidence="1" id="KW-0472">Membrane</keyword>
<evidence type="ECO:0000313" key="3">
    <source>
        <dbReference type="Proteomes" id="UP000769766"/>
    </source>
</evidence>
<name>A0A932CPA5_UNCTE</name>
<protein>
    <submittedName>
        <fullName evidence="2">Uncharacterized protein</fullName>
    </submittedName>
</protein>
<reference evidence="2" key="1">
    <citation type="submission" date="2020-07" db="EMBL/GenBank/DDBJ databases">
        <title>Huge and variable diversity of episymbiotic CPR bacteria and DPANN archaea in groundwater ecosystems.</title>
        <authorList>
            <person name="He C.Y."/>
            <person name="Keren R."/>
            <person name="Whittaker M."/>
            <person name="Farag I.F."/>
            <person name="Doudna J."/>
            <person name="Cate J.H.D."/>
            <person name="Banfield J.F."/>
        </authorList>
    </citation>
    <scope>NUCLEOTIDE SEQUENCE</scope>
    <source>
        <strain evidence="2">NC_groundwater_672_Ag_B-0.1um_62_36</strain>
    </source>
</reference>